<dbReference type="InterPro" id="IPR050266">
    <property type="entry name" value="AB_hydrolase_sf"/>
</dbReference>
<evidence type="ECO:0000256" key="4">
    <source>
        <dbReference type="PIRSR" id="PIRSR005539-1"/>
    </source>
</evidence>
<evidence type="ECO:0000256" key="2">
    <source>
        <dbReference type="ARBA" id="ARBA00022801"/>
    </source>
</evidence>
<feature type="active site" description="Proton donor" evidence="4">
    <location>
        <position position="301"/>
    </location>
</feature>
<dbReference type="GO" id="GO:0016020">
    <property type="term" value="C:membrane"/>
    <property type="evidence" value="ECO:0007669"/>
    <property type="project" value="TreeGrafter"/>
</dbReference>
<dbReference type="PROSITE" id="PS51318">
    <property type="entry name" value="TAT"/>
    <property type="match status" value="1"/>
</dbReference>
<evidence type="ECO:0000256" key="5">
    <source>
        <dbReference type="SAM" id="SignalP"/>
    </source>
</evidence>
<dbReference type="Proteomes" id="UP000663918">
    <property type="component" value="Chromosome"/>
</dbReference>
<dbReference type="Gene3D" id="3.40.50.1820">
    <property type="entry name" value="alpha/beta hydrolase"/>
    <property type="match status" value="1"/>
</dbReference>
<evidence type="ECO:0000259" key="6">
    <source>
        <dbReference type="Pfam" id="PF00561"/>
    </source>
</evidence>
<dbReference type="InterPro" id="IPR005945">
    <property type="entry name" value="Pro_imino_pep"/>
</dbReference>
<evidence type="ECO:0000256" key="3">
    <source>
        <dbReference type="PIRNR" id="PIRNR005539"/>
    </source>
</evidence>
<dbReference type="KEGG" id="bgoe:IFJ75_09965"/>
<feature type="active site" description="Nucleophile" evidence="4">
    <location>
        <position position="135"/>
    </location>
</feature>
<dbReference type="SUPFAM" id="SSF53474">
    <property type="entry name" value="alpha/beta-Hydrolases"/>
    <property type="match status" value="1"/>
</dbReference>
<dbReference type="Pfam" id="PF00561">
    <property type="entry name" value="Abhydrolase_1"/>
    <property type="match status" value="1"/>
</dbReference>
<feature type="active site" evidence="4">
    <location>
        <position position="274"/>
    </location>
</feature>
<keyword evidence="8" id="KW-1185">Reference proteome</keyword>
<protein>
    <submittedName>
        <fullName evidence="7">Alpha/beta fold hydrolase</fullName>
    </submittedName>
</protein>
<comment type="similarity">
    <text evidence="1 3">Belongs to the peptidase S33 family.</text>
</comment>
<keyword evidence="5" id="KW-0732">Signal</keyword>
<feature type="signal peptide" evidence="5">
    <location>
        <begin position="1"/>
        <end position="25"/>
    </location>
</feature>
<feature type="chain" id="PRO_5037769517" evidence="5">
    <location>
        <begin position="26"/>
        <end position="323"/>
    </location>
</feature>
<dbReference type="EMBL" id="CP062222">
    <property type="protein sequence ID" value="QTC89647.1"/>
    <property type="molecule type" value="Genomic_DNA"/>
</dbReference>
<dbReference type="GO" id="GO:0008233">
    <property type="term" value="F:peptidase activity"/>
    <property type="evidence" value="ECO:0007669"/>
    <property type="project" value="InterPro"/>
</dbReference>
<dbReference type="PIRSF" id="PIRSF005539">
    <property type="entry name" value="Pept_S33_TRI_F1"/>
    <property type="match status" value="1"/>
</dbReference>
<dbReference type="AlphaFoldDB" id="A0A975C150"/>
<dbReference type="GO" id="GO:0006508">
    <property type="term" value="P:proteolysis"/>
    <property type="evidence" value="ECO:0007669"/>
    <property type="project" value="InterPro"/>
</dbReference>
<dbReference type="PANTHER" id="PTHR43798">
    <property type="entry name" value="MONOACYLGLYCEROL LIPASE"/>
    <property type="match status" value="1"/>
</dbReference>
<feature type="domain" description="AB hydrolase-1" evidence="6">
    <location>
        <begin position="61"/>
        <end position="308"/>
    </location>
</feature>
<dbReference type="RefSeq" id="WP_207867794.1">
    <property type="nucleotide sequence ID" value="NZ_CP062222.1"/>
</dbReference>
<evidence type="ECO:0000256" key="1">
    <source>
        <dbReference type="ARBA" id="ARBA00010088"/>
    </source>
</evidence>
<keyword evidence="2 3" id="KW-0378">Hydrolase</keyword>
<accession>A0A975C150</accession>
<evidence type="ECO:0000313" key="8">
    <source>
        <dbReference type="Proteomes" id="UP000663918"/>
    </source>
</evidence>
<dbReference type="PRINTS" id="PR00793">
    <property type="entry name" value="PROAMNOPTASE"/>
</dbReference>
<evidence type="ECO:0000313" key="7">
    <source>
        <dbReference type="EMBL" id="QTC89647.1"/>
    </source>
</evidence>
<proteinExistence type="inferred from homology"/>
<reference evidence="7" key="1">
    <citation type="submission" date="2020-09" db="EMBL/GenBank/DDBJ databases">
        <title>Brevundimonas sp. LVF2 isolated from a puddle in Goettingen, Germany.</title>
        <authorList>
            <person name="Friedrich I."/>
            <person name="Klassen A."/>
            <person name="Hannes N."/>
            <person name="Schneider D."/>
            <person name="Hertel R."/>
            <person name="Daniel R."/>
        </authorList>
    </citation>
    <scope>NUCLEOTIDE SEQUENCE</scope>
    <source>
        <strain evidence="7">LVF2</strain>
    </source>
</reference>
<dbReference type="InterPro" id="IPR000073">
    <property type="entry name" value="AB_hydrolase_1"/>
</dbReference>
<dbReference type="InterPro" id="IPR002410">
    <property type="entry name" value="Peptidase_S33"/>
</dbReference>
<organism evidence="7 8">
    <name type="scientific">Brevundimonas goettingensis</name>
    <dbReference type="NCBI Taxonomy" id="2774190"/>
    <lineage>
        <taxon>Bacteria</taxon>
        <taxon>Pseudomonadati</taxon>
        <taxon>Pseudomonadota</taxon>
        <taxon>Alphaproteobacteria</taxon>
        <taxon>Caulobacterales</taxon>
        <taxon>Caulobacteraceae</taxon>
        <taxon>Brevundimonas</taxon>
    </lineage>
</organism>
<dbReference type="InterPro" id="IPR006311">
    <property type="entry name" value="TAT_signal"/>
</dbReference>
<name>A0A975C150_9CAUL</name>
<sequence length="323" mass="34441">MRISRRSFLSATASAAVLPALPAFAADDPAVPRPDQEHRVPVQGGEVYVRINGDLESGKTPLMLVHGGPGGACWQMFPALPFAADRAIILYDQLDSGRSSAPGDPANWTIERFASEIDAIRLALDLHQIHLLGHSWGGILVANHVSGQLSGISSVILQGAPMSARGWASSMDELLAGMPDGQGRLISAPTPGDAPEKTGAAFGTFMETHLNRTRSPAYARAYMRDVPTDRGDALAAAAMGDGIPRMTGFLRDFDQEPLLSRMTQPTLLLGGEYDLVTPATNRALLPRLQKGSLVTLADAGHMAQFDQPDAWRQAVGDFIARAD</sequence>
<dbReference type="InterPro" id="IPR029058">
    <property type="entry name" value="AB_hydrolase_fold"/>
</dbReference>
<dbReference type="PANTHER" id="PTHR43798:SF33">
    <property type="entry name" value="HYDROLASE, PUTATIVE (AFU_ORTHOLOGUE AFUA_2G14860)-RELATED"/>
    <property type="match status" value="1"/>
</dbReference>
<gene>
    <name evidence="7" type="ORF">IFJ75_09965</name>
</gene>